<accession>A0AAV5KFC8</accession>
<protein>
    <submittedName>
        <fullName evidence="1">Uncharacterized protein</fullName>
    </submittedName>
</protein>
<name>A0AAV5KFC8_9ROSI</name>
<reference evidence="1 2" key="1">
    <citation type="journal article" date="2021" name="Commun. Biol.">
        <title>The genome of Shorea leprosula (Dipterocarpaceae) highlights the ecological relevance of drought in aseasonal tropical rainforests.</title>
        <authorList>
            <person name="Ng K.K.S."/>
            <person name="Kobayashi M.J."/>
            <person name="Fawcett J.A."/>
            <person name="Hatakeyama M."/>
            <person name="Paape T."/>
            <person name="Ng C.H."/>
            <person name="Ang C.C."/>
            <person name="Tnah L.H."/>
            <person name="Lee C.T."/>
            <person name="Nishiyama T."/>
            <person name="Sese J."/>
            <person name="O'Brien M.J."/>
            <person name="Copetti D."/>
            <person name="Mohd Noor M.I."/>
            <person name="Ong R.C."/>
            <person name="Putra M."/>
            <person name="Sireger I.Z."/>
            <person name="Indrioko S."/>
            <person name="Kosugi Y."/>
            <person name="Izuno A."/>
            <person name="Isagi Y."/>
            <person name="Lee S.L."/>
            <person name="Shimizu K.K."/>
        </authorList>
    </citation>
    <scope>NUCLEOTIDE SEQUENCE [LARGE SCALE GENOMIC DNA]</scope>
    <source>
        <strain evidence="1">214</strain>
    </source>
</reference>
<dbReference type="EMBL" id="BPVZ01000062">
    <property type="protein sequence ID" value="GKV23261.1"/>
    <property type="molecule type" value="Genomic_DNA"/>
</dbReference>
<organism evidence="1 2">
    <name type="scientific">Rubroshorea leprosula</name>
    <dbReference type="NCBI Taxonomy" id="152421"/>
    <lineage>
        <taxon>Eukaryota</taxon>
        <taxon>Viridiplantae</taxon>
        <taxon>Streptophyta</taxon>
        <taxon>Embryophyta</taxon>
        <taxon>Tracheophyta</taxon>
        <taxon>Spermatophyta</taxon>
        <taxon>Magnoliopsida</taxon>
        <taxon>eudicotyledons</taxon>
        <taxon>Gunneridae</taxon>
        <taxon>Pentapetalae</taxon>
        <taxon>rosids</taxon>
        <taxon>malvids</taxon>
        <taxon>Malvales</taxon>
        <taxon>Dipterocarpaceae</taxon>
        <taxon>Rubroshorea</taxon>
    </lineage>
</organism>
<dbReference type="AlphaFoldDB" id="A0AAV5KFC8"/>
<gene>
    <name evidence="1" type="ORF">SLEP1_g33012</name>
</gene>
<sequence>MFCYCEEEEDLFCCCCLVQWMKGKKVLLLYLMDEREAVSGFLPIGKERKVSSRCSIRCCCLFGATTLFDEGEAAIGRWRKATKMGRKRGLRRWWWRADVDLFCCCCYCSVRYFGAAFLFDEGEAAVWWRKARRMSCDGG</sequence>
<evidence type="ECO:0000313" key="2">
    <source>
        <dbReference type="Proteomes" id="UP001054252"/>
    </source>
</evidence>
<proteinExistence type="predicted"/>
<dbReference type="Proteomes" id="UP001054252">
    <property type="component" value="Unassembled WGS sequence"/>
</dbReference>
<comment type="caution">
    <text evidence="1">The sequence shown here is derived from an EMBL/GenBank/DDBJ whole genome shotgun (WGS) entry which is preliminary data.</text>
</comment>
<keyword evidence="2" id="KW-1185">Reference proteome</keyword>
<evidence type="ECO:0000313" key="1">
    <source>
        <dbReference type="EMBL" id="GKV23261.1"/>
    </source>
</evidence>